<protein>
    <submittedName>
        <fullName evidence="2">Uncharacterized protein</fullName>
    </submittedName>
</protein>
<feature type="transmembrane region" description="Helical" evidence="1">
    <location>
        <begin position="16"/>
        <end position="35"/>
    </location>
</feature>
<organism evidence="2 3">
    <name type="scientific">Alkalicella caledoniensis</name>
    <dbReference type="NCBI Taxonomy" id="2731377"/>
    <lineage>
        <taxon>Bacteria</taxon>
        <taxon>Bacillati</taxon>
        <taxon>Bacillota</taxon>
        <taxon>Clostridia</taxon>
        <taxon>Eubacteriales</taxon>
        <taxon>Proteinivoracaceae</taxon>
        <taxon>Alkalicella</taxon>
    </lineage>
</organism>
<feature type="transmembrane region" description="Helical" evidence="1">
    <location>
        <begin position="83"/>
        <end position="104"/>
    </location>
</feature>
<evidence type="ECO:0000313" key="2">
    <source>
        <dbReference type="EMBL" id="QNO15350.1"/>
    </source>
</evidence>
<dbReference type="KEGG" id="acae:HYG86_11545"/>
<feature type="transmembrane region" description="Helical" evidence="1">
    <location>
        <begin position="47"/>
        <end position="71"/>
    </location>
</feature>
<dbReference type="AlphaFoldDB" id="A0A7G9W9I8"/>
<keyword evidence="1" id="KW-1133">Transmembrane helix</keyword>
<evidence type="ECO:0000313" key="3">
    <source>
        <dbReference type="Proteomes" id="UP000516160"/>
    </source>
</evidence>
<keyword evidence="1" id="KW-0472">Membrane</keyword>
<dbReference type="RefSeq" id="WP_213165713.1">
    <property type="nucleotide sequence ID" value="NZ_CP058559.1"/>
</dbReference>
<evidence type="ECO:0000256" key="1">
    <source>
        <dbReference type="SAM" id="Phobius"/>
    </source>
</evidence>
<dbReference type="Proteomes" id="UP000516160">
    <property type="component" value="Chromosome"/>
</dbReference>
<sequence>MKNDERVNAEVKIAKSIGYTIFWFGIFAVLVYRWFVLNQTLMDTLDFFLVWFIGSLAHFFALAIKGIPITYPVSMNKKEQRYFVLLVPLLTGILSAISVFLKIGMDIRRILGGFTVSFLGTLFLFFLYKIIIHLWEKRNT</sequence>
<dbReference type="EMBL" id="CP058559">
    <property type="protein sequence ID" value="QNO15350.1"/>
    <property type="molecule type" value="Genomic_DNA"/>
</dbReference>
<name>A0A7G9W9I8_ALKCA</name>
<keyword evidence="1" id="KW-0812">Transmembrane</keyword>
<gene>
    <name evidence="2" type="ORF">HYG86_11545</name>
</gene>
<feature type="transmembrane region" description="Helical" evidence="1">
    <location>
        <begin position="110"/>
        <end position="128"/>
    </location>
</feature>
<reference evidence="2 3" key="1">
    <citation type="submission" date="2020-07" db="EMBL/GenBank/DDBJ databases">
        <title>Alkalicella. sp. LB2 genome.</title>
        <authorList>
            <person name="Postec A."/>
            <person name="Quemeneur M."/>
        </authorList>
    </citation>
    <scope>NUCLEOTIDE SEQUENCE [LARGE SCALE GENOMIC DNA]</scope>
    <source>
        <strain evidence="2 3">LB2</strain>
    </source>
</reference>
<accession>A0A7G9W9I8</accession>
<proteinExistence type="predicted"/>
<keyword evidence="3" id="KW-1185">Reference proteome</keyword>